<organism evidence="1 2">
    <name type="scientific">Alicyclobacillus dauci</name>
    <dbReference type="NCBI Taxonomy" id="1475485"/>
    <lineage>
        <taxon>Bacteria</taxon>
        <taxon>Bacillati</taxon>
        <taxon>Bacillota</taxon>
        <taxon>Bacilli</taxon>
        <taxon>Bacillales</taxon>
        <taxon>Alicyclobacillaceae</taxon>
        <taxon>Alicyclobacillus</taxon>
    </lineage>
</organism>
<dbReference type="EMBL" id="CP104064">
    <property type="protein sequence ID" value="WAH37105.1"/>
    <property type="molecule type" value="Genomic_DNA"/>
</dbReference>
<reference evidence="1" key="1">
    <citation type="submission" date="2022-08" db="EMBL/GenBank/DDBJ databases">
        <title>Alicyclobacillus dauci DSM2870, complete genome.</title>
        <authorList>
            <person name="Wang Q."/>
            <person name="Cai R."/>
            <person name="Wang Z."/>
        </authorList>
    </citation>
    <scope>NUCLEOTIDE SEQUENCE</scope>
    <source>
        <strain evidence="1">DSM 28700</strain>
    </source>
</reference>
<dbReference type="Gene3D" id="3.40.50.1860">
    <property type="match status" value="1"/>
</dbReference>
<dbReference type="Proteomes" id="UP001164803">
    <property type="component" value="Chromosome"/>
</dbReference>
<name>A0ABY6Z2Y3_9BACL</name>
<dbReference type="Pfam" id="PF07302">
    <property type="entry name" value="AroM"/>
    <property type="match status" value="1"/>
</dbReference>
<sequence length="222" mass="24268">MPEIGAITIGQSPRVDIIPELQVHLGSEAVFRELGALDGLTPAEVDAMRPTGDNEVLVTRMRDGSSVTISDEAVIPRIQQSIQKLENDVSAIVLLCTGTFPILTAKVPLLVPEYLLTNFVRGMAGVKPFKLGVLTPDEGQFNQQETRWRNVVSELALRAASPYDGLEAVVEEGRRFKTDEVDAVVLDCMGYTGEMKEHLRRELPCPVILARSVVGRFAAELA</sequence>
<dbReference type="NCBIfam" id="NF007788">
    <property type="entry name" value="PRK10481.1"/>
    <property type="match status" value="1"/>
</dbReference>
<evidence type="ECO:0000313" key="1">
    <source>
        <dbReference type="EMBL" id="WAH37105.1"/>
    </source>
</evidence>
<proteinExistence type="predicted"/>
<accession>A0ABY6Z2Y3</accession>
<dbReference type="RefSeq" id="WP_268044544.1">
    <property type="nucleotide sequence ID" value="NZ_CP104064.1"/>
</dbReference>
<dbReference type="InterPro" id="IPR010843">
    <property type="entry name" value="Uncharacterised_AroM"/>
</dbReference>
<evidence type="ECO:0000313" key="2">
    <source>
        <dbReference type="Proteomes" id="UP001164803"/>
    </source>
</evidence>
<protein>
    <submittedName>
        <fullName evidence="1">AroM family protein</fullName>
    </submittedName>
</protein>
<gene>
    <name evidence="1" type="ORF">NZD86_00555</name>
</gene>
<dbReference type="InterPro" id="IPR001920">
    <property type="entry name" value="Asp/Glu_race"/>
</dbReference>
<keyword evidence="2" id="KW-1185">Reference proteome</keyword>